<proteinExistence type="inferred from homology"/>
<dbReference type="Gene3D" id="3.90.180.10">
    <property type="entry name" value="Medium-chain alcohol dehydrogenases, catalytic domain"/>
    <property type="match status" value="1"/>
</dbReference>
<evidence type="ECO:0000256" key="4">
    <source>
        <dbReference type="RuleBase" id="RU361277"/>
    </source>
</evidence>
<dbReference type="InterPro" id="IPR013149">
    <property type="entry name" value="ADH-like_C"/>
</dbReference>
<evidence type="ECO:0000256" key="3">
    <source>
        <dbReference type="ARBA" id="ARBA00023002"/>
    </source>
</evidence>
<dbReference type="InterPro" id="IPR013154">
    <property type="entry name" value="ADH-like_N"/>
</dbReference>
<dbReference type="GO" id="GO:0008270">
    <property type="term" value="F:zinc ion binding"/>
    <property type="evidence" value="ECO:0007669"/>
    <property type="project" value="InterPro"/>
</dbReference>
<dbReference type="SUPFAM" id="SSF51735">
    <property type="entry name" value="NAD(P)-binding Rossmann-fold domains"/>
    <property type="match status" value="1"/>
</dbReference>
<protein>
    <submittedName>
        <fullName evidence="7">Alcohol dehydrogenase</fullName>
    </submittedName>
</protein>
<organism evidence="7">
    <name type="scientific">uncultured spirochete</name>
    <dbReference type="NCBI Taxonomy" id="156406"/>
    <lineage>
        <taxon>Bacteria</taxon>
        <taxon>Pseudomonadati</taxon>
        <taxon>Spirochaetota</taxon>
        <taxon>Spirochaetia</taxon>
        <taxon>Spirochaetales</taxon>
        <taxon>environmental samples</taxon>
    </lineage>
</organism>
<dbReference type="Gene3D" id="3.40.50.720">
    <property type="entry name" value="NAD(P)-binding Rossmann-like Domain"/>
    <property type="match status" value="1"/>
</dbReference>
<dbReference type="PROSITE" id="PS00059">
    <property type="entry name" value="ADH_ZINC"/>
    <property type="match status" value="1"/>
</dbReference>
<dbReference type="EMBL" id="FWDO01000004">
    <property type="protein sequence ID" value="SLM18471.1"/>
    <property type="molecule type" value="Genomic_DNA"/>
</dbReference>
<keyword evidence="1 4" id="KW-0479">Metal-binding</keyword>
<dbReference type="InterPro" id="IPR011032">
    <property type="entry name" value="GroES-like_sf"/>
</dbReference>
<feature type="domain" description="Alcohol dehydrogenase-like C-terminal" evidence="5">
    <location>
        <begin position="185"/>
        <end position="312"/>
    </location>
</feature>
<evidence type="ECO:0000256" key="2">
    <source>
        <dbReference type="ARBA" id="ARBA00022833"/>
    </source>
</evidence>
<dbReference type="InterPro" id="IPR036291">
    <property type="entry name" value="NAD(P)-bd_dom_sf"/>
</dbReference>
<dbReference type="Pfam" id="PF08240">
    <property type="entry name" value="ADH_N"/>
    <property type="match status" value="1"/>
</dbReference>
<dbReference type="InterPro" id="IPR050129">
    <property type="entry name" value="Zn_alcohol_dh"/>
</dbReference>
<dbReference type="Pfam" id="PF00107">
    <property type="entry name" value="ADH_zinc_N"/>
    <property type="match status" value="1"/>
</dbReference>
<keyword evidence="3" id="KW-0560">Oxidoreductase</keyword>
<dbReference type="PANTHER" id="PTHR43401">
    <property type="entry name" value="L-THREONINE 3-DEHYDROGENASE"/>
    <property type="match status" value="1"/>
</dbReference>
<comment type="similarity">
    <text evidence="4">Belongs to the zinc-containing alcohol dehydrogenase family.</text>
</comment>
<gene>
    <name evidence="7" type="ORF">SPIRO4BDMA_41043</name>
</gene>
<dbReference type="SUPFAM" id="SSF50129">
    <property type="entry name" value="GroES-like"/>
    <property type="match status" value="1"/>
</dbReference>
<dbReference type="AlphaFoldDB" id="A0A3P3XQ99"/>
<reference evidence="7" key="1">
    <citation type="submission" date="2017-02" db="EMBL/GenBank/DDBJ databases">
        <authorList>
            <person name="Regsiter A."/>
            <person name="William W."/>
        </authorList>
    </citation>
    <scope>NUCLEOTIDE SEQUENCE</scope>
    <source>
        <strain evidence="7">BdmA 4</strain>
    </source>
</reference>
<keyword evidence="2 4" id="KW-0862">Zinc</keyword>
<dbReference type="InterPro" id="IPR002328">
    <property type="entry name" value="ADH_Zn_CS"/>
</dbReference>
<name>A0A3P3XQ99_9SPIR</name>
<comment type="cofactor">
    <cofactor evidence="4">
        <name>Zn(2+)</name>
        <dbReference type="ChEBI" id="CHEBI:29105"/>
    </cofactor>
</comment>
<dbReference type="GO" id="GO:0016491">
    <property type="term" value="F:oxidoreductase activity"/>
    <property type="evidence" value="ECO:0007669"/>
    <property type="project" value="UniProtKB-KW"/>
</dbReference>
<evidence type="ECO:0000259" key="6">
    <source>
        <dbReference type="Pfam" id="PF08240"/>
    </source>
</evidence>
<evidence type="ECO:0000313" key="7">
    <source>
        <dbReference type="EMBL" id="SLM18471.1"/>
    </source>
</evidence>
<sequence>MVSMMEALVLTAPKEFEIKQIPVPGIGPNEVLCRVKSVAICGSDPGFISGKTAGVWPPHYPFTIGHEWSGVVETVGSNVTMWGKGDKVVGEAHNGCGICRNCKEGRYNLCLNYDNPKTEHRHYGHKDQGAFAEYGIFNQKCLTALPENVSFDIGAIVDAAGTALHVETLTDITPGGTVAIIGPGPIGLIAGKVARALGASRIIVIGRGPRLAKAKELGIATETVDFESQDAVKAIEDLTGGLGCDEVFECSGATGTLDQAIHIVRRGGKIGLVGIPAPGNMESIPNRMVVIKEITIQGSRANPNVTDKLLSMLAAGTVNFDDIVTHSFRLQDFRRALDTFLDRSTGALKVIVHP</sequence>
<feature type="domain" description="Alcohol dehydrogenase-like N-terminal" evidence="6">
    <location>
        <begin position="27"/>
        <end position="147"/>
    </location>
</feature>
<evidence type="ECO:0000256" key="1">
    <source>
        <dbReference type="ARBA" id="ARBA00022723"/>
    </source>
</evidence>
<dbReference type="PANTHER" id="PTHR43401:SF2">
    <property type="entry name" value="L-THREONINE 3-DEHYDROGENASE"/>
    <property type="match status" value="1"/>
</dbReference>
<evidence type="ECO:0000259" key="5">
    <source>
        <dbReference type="Pfam" id="PF00107"/>
    </source>
</evidence>
<accession>A0A3P3XQ99</accession>